<dbReference type="PANTHER" id="PTHR43343:SF3">
    <property type="entry name" value="PROTEASE DO-LIKE 8, CHLOROPLASTIC"/>
    <property type="match status" value="1"/>
</dbReference>
<dbReference type="CDD" id="cd06781">
    <property type="entry name" value="cpPDZ_BsHtra-like"/>
    <property type="match status" value="1"/>
</dbReference>
<feature type="domain" description="PDZ" evidence="5">
    <location>
        <begin position="260"/>
        <end position="376"/>
    </location>
</feature>
<gene>
    <name evidence="6" type="ORF">GLW07_04380</name>
</gene>
<keyword evidence="4" id="KW-0720">Serine protease</keyword>
<evidence type="ECO:0000256" key="4">
    <source>
        <dbReference type="ARBA" id="ARBA00022825"/>
    </source>
</evidence>
<sequence>MRQKGNRGGAFMAGLVGAILGALLILFTVPALSDVGVLPDIAPPQEEEVESEAEQQPITKNLSIDVTNDITSAVQNVGEAVVGVINLQKTDFWAEEYGEAGAGSGVIYKKEGKDAFVVTNNHVVEGAGQLEVSLNAEKRVSAELVGTDPLMDLAVLKIPSEAVTMVAEFGDSDTLKPGEPAIAIGNPLGFLEGTVTQGIISNPERSFPVDTDQNGTIDWNADVIQTDASINPGNSGGALINISGQLVGINSMKIAQSSVEGIGFSIPINIAEPIINDLESYGEVRRPEIGIGTKSLSEIPTYHWSESLKLPDKVDYGVVVMSVFPTSSGEIAGLKELDVITAMDGNKIKNSIDLRKFLYTKKEIGDRVKLTIYREGTKQEIEVTLAEQHHS</sequence>
<organism evidence="6 7">
    <name type="scientific">Guptibacillus hwajinpoensis</name>
    <dbReference type="NCBI Taxonomy" id="208199"/>
    <lineage>
        <taxon>Bacteria</taxon>
        <taxon>Bacillati</taxon>
        <taxon>Bacillota</taxon>
        <taxon>Bacilli</taxon>
        <taxon>Bacillales</taxon>
        <taxon>Guptibacillaceae</taxon>
        <taxon>Guptibacillus</taxon>
    </lineage>
</organism>
<proteinExistence type="inferred from homology"/>
<comment type="similarity">
    <text evidence="1">Belongs to the peptidase S1C family.</text>
</comment>
<dbReference type="SUPFAM" id="SSF50494">
    <property type="entry name" value="Trypsin-like serine proteases"/>
    <property type="match status" value="1"/>
</dbReference>
<dbReference type="Gene3D" id="2.30.42.10">
    <property type="match status" value="1"/>
</dbReference>
<dbReference type="SUPFAM" id="SSF50156">
    <property type="entry name" value="PDZ domain-like"/>
    <property type="match status" value="1"/>
</dbReference>
<dbReference type="GO" id="GO:0004252">
    <property type="term" value="F:serine-type endopeptidase activity"/>
    <property type="evidence" value="ECO:0007669"/>
    <property type="project" value="InterPro"/>
</dbReference>
<evidence type="ECO:0000313" key="7">
    <source>
        <dbReference type="Proteomes" id="UP000447833"/>
    </source>
</evidence>
<evidence type="ECO:0000256" key="2">
    <source>
        <dbReference type="ARBA" id="ARBA00022670"/>
    </source>
</evidence>
<dbReference type="PRINTS" id="PR00834">
    <property type="entry name" value="PROTEASES2C"/>
</dbReference>
<dbReference type="InterPro" id="IPR009003">
    <property type="entry name" value="Peptidase_S1_PA"/>
</dbReference>
<comment type="caution">
    <text evidence="6">The sequence shown here is derived from an EMBL/GenBank/DDBJ whole genome shotgun (WGS) entry which is preliminary data.</text>
</comment>
<keyword evidence="2" id="KW-0645">Protease</keyword>
<dbReference type="EMBL" id="WMEY01000001">
    <property type="protein sequence ID" value="MYL62592.1"/>
    <property type="molecule type" value="Genomic_DNA"/>
</dbReference>
<reference evidence="6 7" key="1">
    <citation type="submission" date="2019-11" db="EMBL/GenBank/DDBJ databases">
        <title>Genome sequences of 17 halophilic strains isolated from different environments.</title>
        <authorList>
            <person name="Furrow R.E."/>
        </authorList>
    </citation>
    <scope>NUCLEOTIDE SEQUENCE [LARGE SCALE GENOMIC DNA]</scope>
    <source>
        <strain evidence="6 7">22506_14_FS</strain>
    </source>
</reference>
<dbReference type="GO" id="GO:0006508">
    <property type="term" value="P:proteolysis"/>
    <property type="evidence" value="ECO:0007669"/>
    <property type="project" value="UniProtKB-KW"/>
</dbReference>
<dbReference type="Gene3D" id="2.40.10.10">
    <property type="entry name" value="Trypsin-like serine proteases"/>
    <property type="match status" value="2"/>
</dbReference>
<dbReference type="AlphaFoldDB" id="A0A845ERW9"/>
<evidence type="ECO:0000256" key="1">
    <source>
        <dbReference type="ARBA" id="ARBA00010541"/>
    </source>
</evidence>
<dbReference type="SMART" id="SM00228">
    <property type="entry name" value="PDZ"/>
    <property type="match status" value="1"/>
</dbReference>
<dbReference type="PANTHER" id="PTHR43343">
    <property type="entry name" value="PEPTIDASE S12"/>
    <property type="match status" value="1"/>
</dbReference>
<name>A0A845ERW9_9BACL</name>
<dbReference type="InterPro" id="IPR043504">
    <property type="entry name" value="Peptidase_S1_PA_chymotrypsin"/>
</dbReference>
<keyword evidence="3" id="KW-0378">Hydrolase</keyword>
<dbReference type="InterPro" id="IPR001478">
    <property type="entry name" value="PDZ"/>
</dbReference>
<dbReference type="InterPro" id="IPR001940">
    <property type="entry name" value="Peptidase_S1C"/>
</dbReference>
<dbReference type="Proteomes" id="UP000447833">
    <property type="component" value="Unassembled WGS sequence"/>
</dbReference>
<evidence type="ECO:0000256" key="3">
    <source>
        <dbReference type="ARBA" id="ARBA00022801"/>
    </source>
</evidence>
<dbReference type="InterPro" id="IPR051201">
    <property type="entry name" value="Chloro_Bact_Ser_Proteases"/>
</dbReference>
<evidence type="ECO:0000259" key="5">
    <source>
        <dbReference type="SMART" id="SM00228"/>
    </source>
</evidence>
<accession>A0A845ERW9</accession>
<dbReference type="Pfam" id="PF13180">
    <property type="entry name" value="PDZ_2"/>
    <property type="match status" value="1"/>
</dbReference>
<evidence type="ECO:0000313" key="6">
    <source>
        <dbReference type="EMBL" id="MYL62592.1"/>
    </source>
</evidence>
<protein>
    <submittedName>
        <fullName evidence="6">PDZ domain-containing protein</fullName>
    </submittedName>
</protein>
<dbReference type="Pfam" id="PF13365">
    <property type="entry name" value="Trypsin_2"/>
    <property type="match status" value="1"/>
</dbReference>
<dbReference type="InterPro" id="IPR036034">
    <property type="entry name" value="PDZ_sf"/>
</dbReference>